<name>A0A966DVV9_9SPHI</name>
<accession>A0A966DVV9</accession>
<dbReference type="EMBL" id="WWEO01000045">
    <property type="protein sequence ID" value="NCD71857.1"/>
    <property type="molecule type" value="Genomic_DNA"/>
</dbReference>
<proteinExistence type="predicted"/>
<reference evidence="1" key="1">
    <citation type="submission" date="2020-01" db="EMBL/GenBank/DDBJ databases">
        <authorList>
            <person name="Seo Y.L."/>
        </authorList>
    </citation>
    <scope>NUCLEOTIDE SEQUENCE</scope>
    <source>
        <strain evidence="1">R11</strain>
    </source>
</reference>
<evidence type="ECO:0000313" key="1">
    <source>
        <dbReference type="EMBL" id="NCD71857.1"/>
    </source>
</evidence>
<gene>
    <name evidence="1" type="ORF">GSY63_21015</name>
</gene>
<dbReference type="AlphaFoldDB" id="A0A966DVV9"/>
<sequence>MALYTTRIEILGSNDHGAYQTLNDAMEANGFFCTIQLTSTSPVYKLPTGEYNWIGEMNASFVLEAAVKAAAQITNQVRILITKVDNIREWYNLEEVK</sequence>
<organism evidence="1 2">
    <name type="scientific">Mucilaginibacter agri</name>
    <dbReference type="NCBI Taxonomy" id="2695265"/>
    <lineage>
        <taxon>Bacteria</taxon>
        <taxon>Pseudomonadati</taxon>
        <taxon>Bacteroidota</taxon>
        <taxon>Sphingobacteriia</taxon>
        <taxon>Sphingobacteriales</taxon>
        <taxon>Sphingobacteriaceae</taxon>
        <taxon>Mucilaginibacter</taxon>
    </lineage>
</organism>
<comment type="caution">
    <text evidence="1">The sequence shown here is derived from an EMBL/GenBank/DDBJ whole genome shotgun (WGS) entry which is preliminary data.</text>
</comment>
<protein>
    <submittedName>
        <fullName evidence="1">Uncharacterized protein</fullName>
    </submittedName>
</protein>
<dbReference type="RefSeq" id="WP_166587833.1">
    <property type="nucleotide sequence ID" value="NZ_WWEO01000045.1"/>
</dbReference>
<keyword evidence="2" id="KW-1185">Reference proteome</keyword>
<reference evidence="1" key="2">
    <citation type="submission" date="2020-10" db="EMBL/GenBank/DDBJ databases">
        <title>Mucilaginibacter sp. nov., isolated from soil.</title>
        <authorList>
            <person name="Jeon C.O."/>
        </authorList>
    </citation>
    <scope>NUCLEOTIDE SEQUENCE</scope>
    <source>
        <strain evidence="1">R11</strain>
    </source>
</reference>
<dbReference type="Proteomes" id="UP000638732">
    <property type="component" value="Unassembled WGS sequence"/>
</dbReference>
<evidence type="ECO:0000313" key="2">
    <source>
        <dbReference type="Proteomes" id="UP000638732"/>
    </source>
</evidence>